<organism evidence="2 4">
    <name type="scientific">Faecalibaculum rodentium</name>
    <dbReference type="NCBI Taxonomy" id="1702221"/>
    <lineage>
        <taxon>Bacteria</taxon>
        <taxon>Bacillati</taxon>
        <taxon>Bacillota</taxon>
        <taxon>Erysipelotrichia</taxon>
        <taxon>Erysipelotrichales</taxon>
        <taxon>Erysipelotrichaceae</taxon>
        <taxon>Faecalibaculum</taxon>
    </lineage>
</organism>
<proteinExistence type="predicted"/>
<dbReference type="GeneID" id="78478610"/>
<keyword evidence="1" id="KW-0812">Transmembrane</keyword>
<dbReference type="Proteomes" id="UP000069771">
    <property type="component" value="Chromosome"/>
</dbReference>
<evidence type="ECO:0000313" key="3">
    <source>
        <dbReference type="EMBL" id="OLU44256.1"/>
    </source>
</evidence>
<dbReference type="InterPro" id="IPR014535">
    <property type="entry name" value="Hpre_diP_synt_I"/>
</dbReference>
<feature type="transmembrane region" description="Helical" evidence="1">
    <location>
        <begin position="64"/>
        <end position="92"/>
    </location>
</feature>
<keyword evidence="1" id="KW-0472">Membrane</keyword>
<dbReference type="EMBL" id="CP011391">
    <property type="protein sequence ID" value="AMK55141.1"/>
    <property type="molecule type" value="Genomic_DNA"/>
</dbReference>
<dbReference type="Proteomes" id="UP000186758">
    <property type="component" value="Unassembled WGS sequence"/>
</dbReference>
<reference evidence="3 5" key="2">
    <citation type="submission" date="2016-11" db="EMBL/GenBank/DDBJ databases">
        <title>Description of two novel members of the family Erysipelotrichaceae: Ileibacterium lipovorans gen. nov., sp. nov. and Dubosiella newyorkensis, gen. nov., sp. nov.</title>
        <authorList>
            <person name="Cox L.M."/>
            <person name="Sohn J."/>
            <person name="Tyrrell K.L."/>
            <person name="Citron D.M."/>
            <person name="Lawson P.A."/>
            <person name="Patel N.B."/>
            <person name="Iizumi T."/>
            <person name="Perez-Perez G.I."/>
            <person name="Goldstein E.J."/>
            <person name="Blaser M.J."/>
        </authorList>
    </citation>
    <scope>NUCLEOTIDE SEQUENCE [LARGE SCALE GENOMIC DNA]</scope>
    <source>
        <strain evidence="3 5">NYU-BL-K8</strain>
    </source>
</reference>
<dbReference type="Gene3D" id="1.10.1760.20">
    <property type="match status" value="1"/>
</dbReference>
<dbReference type="Pfam" id="PF07456">
    <property type="entry name" value="Hpre_diP_synt_I"/>
    <property type="match status" value="1"/>
</dbReference>
<dbReference type="InterPro" id="IPR010898">
    <property type="entry name" value="Hpre_diP_synth_I"/>
</dbReference>
<name>A0A140DWW4_9FIRM</name>
<protein>
    <submittedName>
        <fullName evidence="3">Heptaprenyl diphosphate synthase</fullName>
    </submittedName>
</protein>
<dbReference type="AlphaFoldDB" id="A0A140DWW4"/>
<keyword evidence="4" id="KW-1185">Reference proteome</keyword>
<evidence type="ECO:0000256" key="1">
    <source>
        <dbReference type="SAM" id="Phobius"/>
    </source>
</evidence>
<evidence type="ECO:0000313" key="4">
    <source>
        <dbReference type="Proteomes" id="UP000069771"/>
    </source>
</evidence>
<reference evidence="2 4" key="1">
    <citation type="journal article" date="2016" name="Gut Pathog.">
        <title>Whole genome sequencing of "Faecalibaculum rodentium" ALO17, isolated from C57BL/6J laboratory mouse feces.</title>
        <authorList>
            <person name="Lim S."/>
            <person name="Chang D.H."/>
            <person name="Ahn S."/>
            <person name="Kim B.C."/>
        </authorList>
    </citation>
    <scope>NUCLEOTIDE SEQUENCE [LARGE SCALE GENOMIC DNA]</scope>
    <source>
        <strain evidence="2 4">Alo17</strain>
    </source>
</reference>
<feature type="transmembrane region" description="Helical" evidence="1">
    <location>
        <begin position="104"/>
        <end position="127"/>
    </location>
</feature>
<dbReference type="KEGG" id="fro:AALO17_20070"/>
<dbReference type="RefSeq" id="WP_067558436.1">
    <property type="nucleotide sequence ID" value="NZ_CAJTBG010000008.1"/>
</dbReference>
<evidence type="ECO:0000313" key="2">
    <source>
        <dbReference type="EMBL" id="AMK55141.1"/>
    </source>
</evidence>
<dbReference type="PIRSF" id="PIRSF027391">
    <property type="entry name" value="Hpre_diP_synt_I"/>
    <property type="match status" value="1"/>
</dbReference>
<keyword evidence="1" id="KW-1133">Transmembrane helix</keyword>
<feature type="transmembrane region" description="Helical" evidence="1">
    <location>
        <begin position="134"/>
        <end position="153"/>
    </location>
</feature>
<sequence length="173" mass="18508">MNTRRAVILAFLVAAGILLQILESFVPVVMLVPGYKIGLANIAGLFALYAYGPKDMMIVTVCRIFLAGLLTGSLFSVGFMLSVSGAILALLAMTLAKRSGLFSIYGVSVAGAAAHSVGQVLAVTAIYQQYFMQMFLPVLLALSIVSGLLIALVTERLLKRMKHTLARSQGRRL</sequence>
<accession>A0A140DWW4</accession>
<gene>
    <name evidence="2" type="ORF">AALO17_20070</name>
    <name evidence="3" type="ORF">BO223_08775</name>
</gene>
<dbReference type="EMBL" id="MPJZ01000073">
    <property type="protein sequence ID" value="OLU44256.1"/>
    <property type="molecule type" value="Genomic_DNA"/>
</dbReference>
<dbReference type="OrthoDB" id="9799095at2"/>
<dbReference type="STRING" id="1702221.AALO17_20070"/>
<evidence type="ECO:0000313" key="5">
    <source>
        <dbReference type="Proteomes" id="UP000186758"/>
    </source>
</evidence>